<organism evidence="2 3">
    <name type="scientific">Caenorhabditis briggsae</name>
    <dbReference type="NCBI Taxonomy" id="6238"/>
    <lineage>
        <taxon>Eukaryota</taxon>
        <taxon>Metazoa</taxon>
        <taxon>Ecdysozoa</taxon>
        <taxon>Nematoda</taxon>
        <taxon>Chromadorea</taxon>
        <taxon>Rhabditida</taxon>
        <taxon>Rhabditina</taxon>
        <taxon>Rhabditomorpha</taxon>
        <taxon>Rhabditoidea</taxon>
        <taxon>Rhabditidae</taxon>
        <taxon>Peloderinae</taxon>
        <taxon>Caenorhabditis</taxon>
    </lineage>
</organism>
<feature type="transmembrane region" description="Helical" evidence="1">
    <location>
        <begin position="229"/>
        <end position="251"/>
    </location>
</feature>
<dbReference type="PANTHER" id="PTHR22941">
    <property type="entry name" value="SERPENTINE RECEPTOR"/>
    <property type="match status" value="1"/>
</dbReference>
<evidence type="ECO:0000313" key="4">
    <source>
        <dbReference type="WormBase" id="CBG21830"/>
    </source>
</evidence>
<feature type="transmembrane region" description="Helical" evidence="1">
    <location>
        <begin position="198"/>
        <end position="222"/>
    </location>
</feature>
<dbReference type="PANTHER" id="PTHR22941:SF16">
    <property type="entry name" value="SERPENTINE RECEPTOR, CLASS H"/>
    <property type="match status" value="1"/>
</dbReference>
<accession>A8Y0X3</accession>
<dbReference type="OMA" id="CMKWPLL"/>
<reference evidence="2 3" key="2">
    <citation type="journal article" date="2011" name="PLoS Genet.">
        <title>Caenorhabditis briggsae recombinant inbred line genotypes reveal inter-strain incompatibility and the evolution of recombination.</title>
        <authorList>
            <person name="Ross J.A."/>
            <person name="Koboldt D.C."/>
            <person name="Staisch J.E."/>
            <person name="Chamberlin H.M."/>
            <person name="Gupta B.P."/>
            <person name="Miller R.D."/>
            <person name="Baird S.E."/>
            <person name="Haag E.S."/>
        </authorList>
    </citation>
    <scope>NUCLEOTIDE SEQUENCE [LARGE SCALE GENOMIC DNA]</scope>
    <source>
        <strain evidence="2 3">AF16</strain>
    </source>
</reference>
<dbReference type="InterPro" id="IPR053220">
    <property type="entry name" value="Nematode_rcpt-like_serp_H"/>
</dbReference>
<feature type="transmembrane region" description="Helical" evidence="1">
    <location>
        <begin position="43"/>
        <end position="71"/>
    </location>
</feature>
<proteinExistence type="predicted"/>
<gene>
    <name evidence="4" type="primary">srh-92</name>
    <name evidence="2" type="synonym">Cbr-srh-92</name>
    <name evidence="4" type="ORF">CBG21830</name>
    <name evidence="2" type="ORF">CBG_21830</name>
</gene>
<protein>
    <submittedName>
        <fullName evidence="2">Protein CBR-SRH-92</fullName>
    </submittedName>
</protein>
<evidence type="ECO:0000313" key="2">
    <source>
        <dbReference type="EMBL" id="CAP38543.2"/>
    </source>
</evidence>
<dbReference type="WormBase" id="CBG21830">
    <property type="protein sequence ID" value="CBP37738"/>
    <property type="gene ID" value="WBGene00040513"/>
    <property type="gene designation" value="Cbr-srh-92"/>
</dbReference>
<evidence type="ECO:0000256" key="1">
    <source>
        <dbReference type="SAM" id="Phobius"/>
    </source>
</evidence>
<sequence>MFKTPREMKCMKWPLLVSNFWCSALDFSFGTLSTPYIFHPHAALFGCGILNIFNIPLIYLMVPGIFVIISIKRSSVIDYNIFKIRSRKTKLLYYAFNYLLYAPVSWFLFQVPKNQEAAKLETLKFGPCPTREFFTEPAFVVFSSPILANFVVLGIAFYVTTSTLQVLFFVGCSVYYLYLTSCPLSSPLTRKYQSHFFIGITVQAIVPLSFVTYGIAITCLLLDRLTQGVINMCIVTVGIHGLAESLAIILVHGPYREFVMSFLKRKHKLQGMVFEFSCFEKYFSPFQILVVQSSIAV</sequence>
<keyword evidence="1" id="KW-1133">Transmembrane helix</keyword>
<dbReference type="Pfam" id="PF10318">
    <property type="entry name" value="7TM_GPCR_Srh"/>
    <property type="match status" value="1"/>
</dbReference>
<keyword evidence="1" id="KW-0472">Membrane</keyword>
<name>A8Y0X3_CAEBR</name>
<evidence type="ECO:0000313" key="3">
    <source>
        <dbReference type="Proteomes" id="UP000008549"/>
    </source>
</evidence>
<dbReference type="HOGENOM" id="CLU_042960_0_0_1"/>
<keyword evidence="1" id="KW-0812">Transmembrane</keyword>
<dbReference type="eggNOG" id="ENOG502TJJS">
    <property type="taxonomic scope" value="Eukaryota"/>
</dbReference>
<keyword evidence="3" id="KW-1185">Reference proteome</keyword>
<dbReference type="Proteomes" id="UP000008549">
    <property type="component" value="Unassembled WGS sequence"/>
</dbReference>
<feature type="transmembrane region" description="Helical" evidence="1">
    <location>
        <begin position="139"/>
        <end position="159"/>
    </location>
</feature>
<dbReference type="InterPro" id="IPR019422">
    <property type="entry name" value="7TM_GPCR_serpentine_rcpt_Srh"/>
</dbReference>
<reference evidence="2 3" key="1">
    <citation type="journal article" date="2003" name="PLoS Biol.">
        <title>The genome sequence of Caenorhabditis briggsae: a platform for comparative genomics.</title>
        <authorList>
            <person name="Stein L.D."/>
            <person name="Bao Z."/>
            <person name="Blasiar D."/>
            <person name="Blumenthal T."/>
            <person name="Brent M.R."/>
            <person name="Chen N."/>
            <person name="Chinwalla A."/>
            <person name="Clarke L."/>
            <person name="Clee C."/>
            <person name="Coghlan A."/>
            <person name="Coulson A."/>
            <person name="D'Eustachio P."/>
            <person name="Fitch D.H."/>
            <person name="Fulton L.A."/>
            <person name="Fulton R.E."/>
            <person name="Griffiths-Jones S."/>
            <person name="Harris T.W."/>
            <person name="Hillier L.W."/>
            <person name="Kamath R."/>
            <person name="Kuwabara P.E."/>
            <person name="Mardis E.R."/>
            <person name="Marra M.A."/>
            <person name="Miner T.L."/>
            <person name="Minx P."/>
            <person name="Mullikin J.C."/>
            <person name="Plumb R.W."/>
            <person name="Rogers J."/>
            <person name="Schein J.E."/>
            <person name="Sohrmann M."/>
            <person name="Spieth J."/>
            <person name="Stajich J.E."/>
            <person name="Wei C."/>
            <person name="Willey D."/>
            <person name="Wilson R.K."/>
            <person name="Durbin R."/>
            <person name="Waterston R.H."/>
        </authorList>
    </citation>
    <scope>NUCLEOTIDE SEQUENCE [LARGE SCALE GENOMIC DNA]</scope>
    <source>
        <strain evidence="2 3">AF16</strain>
    </source>
</reference>
<dbReference type="InParanoid" id="A8Y0X3"/>
<dbReference type="EMBL" id="HE601531">
    <property type="protein sequence ID" value="CAP38543.2"/>
    <property type="molecule type" value="Genomic_DNA"/>
</dbReference>
<feature type="transmembrane region" description="Helical" evidence="1">
    <location>
        <begin position="91"/>
        <end position="109"/>
    </location>
</feature>
<feature type="transmembrane region" description="Helical" evidence="1">
    <location>
        <begin position="166"/>
        <end position="186"/>
    </location>
</feature>
<dbReference type="AlphaFoldDB" id="A8Y0X3"/>